<sequence>MLISFKKRLSYHCSQLSKNNVQILIIMIKHRLYRF</sequence>
<evidence type="ECO:0000313" key="2">
    <source>
        <dbReference type="Proteomes" id="UP000014680"/>
    </source>
</evidence>
<accession>A0A0A1U4C5</accession>
<feature type="non-terminal residue" evidence="1">
    <location>
        <position position="35"/>
    </location>
</feature>
<evidence type="ECO:0000313" key="1">
    <source>
        <dbReference type="EMBL" id="ELP87700.1"/>
    </source>
</evidence>
<feature type="non-terminal residue" evidence="1">
    <location>
        <position position="1"/>
    </location>
</feature>
<dbReference type="AlphaFoldDB" id="A0A0A1U4C5"/>
<organism evidence="1 2">
    <name type="scientific">Entamoeba invadens IP1</name>
    <dbReference type="NCBI Taxonomy" id="370355"/>
    <lineage>
        <taxon>Eukaryota</taxon>
        <taxon>Amoebozoa</taxon>
        <taxon>Evosea</taxon>
        <taxon>Archamoebae</taxon>
        <taxon>Mastigamoebida</taxon>
        <taxon>Entamoebidae</taxon>
        <taxon>Entamoeba</taxon>
    </lineage>
</organism>
<proteinExistence type="predicted"/>
<dbReference type="KEGG" id="eiv:EIN_384040"/>
<dbReference type="EMBL" id="KB206817">
    <property type="protein sequence ID" value="ELP87700.1"/>
    <property type="molecule type" value="Genomic_DNA"/>
</dbReference>
<dbReference type="Proteomes" id="UP000014680">
    <property type="component" value="Unassembled WGS sequence"/>
</dbReference>
<dbReference type="RefSeq" id="XP_004254471.1">
    <property type="nucleotide sequence ID" value="XM_004254423.1"/>
</dbReference>
<dbReference type="GeneID" id="14886669"/>
<protein>
    <submittedName>
        <fullName evidence="1">Uncharacterized protein</fullName>
    </submittedName>
</protein>
<dbReference type="VEuPathDB" id="AmoebaDB:EIN_384040"/>
<reference evidence="1 2" key="1">
    <citation type="submission" date="2012-10" db="EMBL/GenBank/DDBJ databases">
        <authorList>
            <person name="Zafar N."/>
            <person name="Inman J."/>
            <person name="Hall N."/>
            <person name="Lorenzi H."/>
            <person name="Caler E."/>
        </authorList>
    </citation>
    <scope>NUCLEOTIDE SEQUENCE [LARGE SCALE GENOMIC DNA]</scope>
    <source>
        <strain evidence="1 2">IP1</strain>
    </source>
</reference>
<gene>
    <name evidence="1" type="ORF">EIN_384040</name>
</gene>
<name>A0A0A1U4C5_ENTIV</name>
<keyword evidence="2" id="KW-1185">Reference proteome</keyword>